<dbReference type="PANTHER" id="PTHR32309">
    <property type="entry name" value="TYROSINE-PROTEIN KINASE"/>
    <property type="match status" value="1"/>
</dbReference>
<keyword evidence="7" id="KW-0829">Tyrosine-protein kinase</keyword>
<comment type="caution">
    <text evidence="10">The sequence shown here is derived from an EMBL/GenBank/DDBJ whole genome shotgun (WGS) entry which is preliminary data.</text>
</comment>
<evidence type="ECO:0000256" key="7">
    <source>
        <dbReference type="ARBA" id="ARBA00023137"/>
    </source>
</evidence>
<evidence type="ECO:0000259" key="9">
    <source>
        <dbReference type="Pfam" id="PF13614"/>
    </source>
</evidence>
<dbReference type="InterPro" id="IPR005702">
    <property type="entry name" value="Wzc-like_C"/>
</dbReference>
<keyword evidence="6" id="KW-0067">ATP-binding</keyword>
<accession>A0ABT1ELE1</accession>
<dbReference type="InterPro" id="IPR050445">
    <property type="entry name" value="Bact_polysacc_biosynth/exp"/>
</dbReference>
<keyword evidence="11" id="KW-1185">Reference proteome</keyword>
<keyword evidence="5" id="KW-0418">Kinase</keyword>
<comment type="catalytic activity">
    <reaction evidence="8">
        <text>L-tyrosyl-[protein] + ATP = O-phospho-L-tyrosyl-[protein] + ADP + H(+)</text>
        <dbReference type="Rhea" id="RHEA:10596"/>
        <dbReference type="Rhea" id="RHEA-COMP:10136"/>
        <dbReference type="Rhea" id="RHEA-COMP:20101"/>
        <dbReference type="ChEBI" id="CHEBI:15378"/>
        <dbReference type="ChEBI" id="CHEBI:30616"/>
        <dbReference type="ChEBI" id="CHEBI:46858"/>
        <dbReference type="ChEBI" id="CHEBI:61978"/>
        <dbReference type="ChEBI" id="CHEBI:456216"/>
        <dbReference type="EC" id="2.7.10.2"/>
    </reaction>
</comment>
<evidence type="ECO:0000256" key="3">
    <source>
        <dbReference type="ARBA" id="ARBA00022679"/>
    </source>
</evidence>
<dbReference type="InterPro" id="IPR027417">
    <property type="entry name" value="P-loop_NTPase"/>
</dbReference>
<protein>
    <recommendedName>
        <fullName evidence="2">non-specific protein-tyrosine kinase</fullName>
        <ecNumber evidence="2">2.7.10.2</ecNumber>
    </recommendedName>
</protein>
<gene>
    <name evidence="10" type="ORF">NK118_14780</name>
</gene>
<evidence type="ECO:0000256" key="2">
    <source>
        <dbReference type="ARBA" id="ARBA00011903"/>
    </source>
</evidence>
<dbReference type="EC" id="2.7.10.2" evidence="2"/>
<keyword evidence="4" id="KW-0547">Nucleotide-binding</keyword>
<dbReference type="InterPro" id="IPR025669">
    <property type="entry name" value="AAA_dom"/>
</dbReference>
<dbReference type="Pfam" id="PF13614">
    <property type="entry name" value="AAA_31"/>
    <property type="match status" value="1"/>
</dbReference>
<evidence type="ECO:0000256" key="4">
    <source>
        <dbReference type="ARBA" id="ARBA00022741"/>
    </source>
</evidence>
<proteinExistence type="inferred from homology"/>
<keyword evidence="3 10" id="KW-0808">Transferase</keyword>
<dbReference type="EMBL" id="JAMZFV010000042">
    <property type="protein sequence ID" value="MCP1111517.1"/>
    <property type="molecule type" value="Genomic_DNA"/>
</dbReference>
<dbReference type="Gene3D" id="3.40.50.300">
    <property type="entry name" value="P-loop containing nucleotide triphosphate hydrolases"/>
    <property type="match status" value="1"/>
</dbReference>
<dbReference type="PANTHER" id="PTHR32309:SF13">
    <property type="entry name" value="FERRIC ENTEROBACTIN TRANSPORT PROTEIN FEPE"/>
    <property type="match status" value="1"/>
</dbReference>
<evidence type="ECO:0000256" key="8">
    <source>
        <dbReference type="ARBA" id="ARBA00051245"/>
    </source>
</evidence>
<evidence type="ECO:0000256" key="1">
    <source>
        <dbReference type="ARBA" id="ARBA00007316"/>
    </source>
</evidence>
<evidence type="ECO:0000256" key="6">
    <source>
        <dbReference type="ARBA" id="ARBA00022840"/>
    </source>
</evidence>
<organism evidence="10 11">
    <name type="scientific">Ohessyouella blattaphilus</name>
    <dbReference type="NCBI Taxonomy" id="2949333"/>
    <lineage>
        <taxon>Bacteria</taxon>
        <taxon>Bacillati</taxon>
        <taxon>Bacillota</taxon>
        <taxon>Clostridia</taxon>
        <taxon>Lachnospirales</taxon>
        <taxon>Lachnospiraceae</taxon>
        <taxon>Ohessyouella</taxon>
    </lineage>
</organism>
<dbReference type="GO" id="GO:0004715">
    <property type="term" value="F:non-membrane spanning protein tyrosine kinase activity"/>
    <property type="evidence" value="ECO:0007669"/>
    <property type="project" value="UniProtKB-EC"/>
</dbReference>
<dbReference type="SUPFAM" id="SSF52540">
    <property type="entry name" value="P-loop containing nucleoside triphosphate hydrolases"/>
    <property type="match status" value="1"/>
</dbReference>
<evidence type="ECO:0000256" key="5">
    <source>
        <dbReference type="ARBA" id="ARBA00022777"/>
    </source>
</evidence>
<evidence type="ECO:0000313" key="11">
    <source>
        <dbReference type="Proteomes" id="UP001523565"/>
    </source>
</evidence>
<dbReference type="RefSeq" id="WP_262070376.1">
    <property type="nucleotide sequence ID" value="NZ_JAMXOC010000042.1"/>
</dbReference>
<dbReference type="CDD" id="cd05387">
    <property type="entry name" value="BY-kinase"/>
    <property type="match status" value="1"/>
</dbReference>
<dbReference type="NCBIfam" id="TIGR01007">
    <property type="entry name" value="eps_fam"/>
    <property type="match status" value="1"/>
</dbReference>
<evidence type="ECO:0000313" key="10">
    <source>
        <dbReference type="EMBL" id="MCP1111517.1"/>
    </source>
</evidence>
<comment type="similarity">
    <text evidence="1">Belongs to the CpsD/CapB family.</text>
</comment>
<sequence>MNTIKLKPLKLTYGVKEEMNNLRTNLLFSGADIKVVMMTSCISGEGKSETSYNLARSLAELGKKTLLVDTDLRKSALIRVLDNGSVQNGLSHYLSGQSTINDVVNKTNIPGLNIIFAGRLVPNPIELFSKKLFEKTIENLRSVYDYIVIDTPPLGMVVDASVVSRVCDASILVIESGNIKRKFAQRVVNKLKELKCPLLGVALNKVDRKKAGSYYGKQYQKYYGKEEKRKREK</sequence>
<reference evidence="10 11" key="1">
    <citation type="journal article" date="2022" name="Genome Biol. Evol.">
        <title>Host diet, physiology and behaviors set the stage for Lachnospiraceae cladogenesis.</title>
        <authorList>
            <person name="Vera-Ponce De Leon A."/>
            <person name="Schneider M."/>
            <person name="Jahnes B.C."/>
            <person name="Sadowski V."/>
            <person name="Camuy-Velez L.A."/>
            <person name="Duan J."/>
            <person name="Sabree Z.L."/>
        </authorList>
    </citation>
    <scope>NUCLEOTIDE SEQUENCE [LARGE SCALE GENOMIC DNA]</scope>
    <source>
        <strain evidence="10 11">PAL227</strain>
    </source>
</reference>
<name>A0ABT1ELE1_9FIRM</name>
<dbReference type="Proteomes" id="UP001523565">
    <property type="component" value="Unassembled WGS sequence"/>
</dbReference>
<feature type="domain" description="AAA" evidence="9">
    <location>
        <begin position="34"/>
        <end position="191"/>
    </location>
</feature>